<dbReference type="PATRIC" id="fig|87541.4.peg.417"/>
<dbReference type="Pfam" id="PF07435">
    <property type="entry name" value="YycH"/>
    <property type="match status" value="1"/>
</dbReference>
<accession>A0A133Y3D7</accession>
<sequence>MHKFWAGIPHLLLAVLVLMSVFFSLNIMGPFSNLSSRIQRKKAPEGQSLIVTPTQMVSQGEEVPLLKAFSPRAFIYSDGKKYLKTLDKDLMREFNENFFQFSLGNNLPDHLESQPMDQFEQYALGKSYFELQYSDNLPVHLFGLNKEALPDAWRNFSATGIAYVKGDQALYVLDDCKNLAYKLPLKQKIDYQVVENEVEANKKKFKQSKLVHLKQGHDYLFDEKISVPTFSYIVDRQPNDTFLQLLFDLPDQVNDYSDVESARYYTENKGLIVNNKNFEVHYTHTNVEKKAKDQLEEVIQAFQGLEKLWITKEDWSFAHYDSDTKQVIFRKNVNGIPIYGSNYVSRLKIETTKENEIDSKFSVLAIQTPITDLTEHFELQPASKILHLLEANGIFSEDIDSLKLGYYWVPSPKSNRLVSLLPCWMIEKEGHYYVLDELVDMHKHEDCVTRDENTKAPIYIEFKKQGDTVQPAEIDAKEEERYFPSSRKVKR</sequence>
<organism evidence="2 3">
    <name type="scientific">Aerococcus christensenii</name>
    <dbReference type="NCBI Taxonomy" id="87541"/>
    <lineage>
        <taxon>Bacteria</taxon>
        <taxon>Bacillati</taxon>
        <taxon>Bacillota</taxon>
        <taxon>Bacilli</taxon>
        <taxon>Lactobacillales</taxon>
        <taxon>Aerococcaceae</taxon>
        <taxon>Aerococcus</taxon>
    </lineage>
</organism>
<protein>
    <submittedName>
        <fullName evidence="2">YycH protein</fullName>
    </submittedName>
</protein>
<evidence type="ECO:0000313" key="3">
    <source>
        <dbReference type="Proteomes" id="UP000070422"/>
    </source>
</evidence>
<dbReference type="RefSeq" id="WP_060936495.1">
    <property type="nucleotide sequence ID" value="NZ_JASOZP010000001.1"/>
</dbReference>
<dbReference type="InterPro" id="IPR042274">
    <property type="entry name" value="YycH/YycI_2"/>
</dbReference>
<dbReference type="OrthoDB" id="2382185at2"/>
<dbReference type="EMBL" id="LSCQ01000020">
    <property type="protein sequence ID" value="KXB37697.1"/>
    <property type="molecule type" value="Genomic_DNA"/>
</dbReference>
<dbReference type="STRING" id="87541.AWM71_02190"/>
<reference evidence="2 3" key="1">
    <citation type="submission" date="2016-01" db="EMBL/GenBank/DDBJ databases">
        <authorList>
            <person name="Oliw E.H."/>
        </authorList>
    </citation>
    <scope>NUCLEOTIDE SEQUENCE [LARGE SCALE GENOMIC DNA]</scope>
    <source>
        <strain evidence="2 3">KA00635</strain>
    </source>
</reference>
<dbReference type="Proteomes" id="UP000070422">
    <property type="component" value="Unassembled WGS sequence"/>
</dbReference>
<dbReference type="InterPro" id="IPR009996">
    <property type="entry name" value="YycH"/>
</dbReference>
<dbReference type="Gene3D" id="3.30.310.160">
    <property type="entry name" value="YycH protein, domain 2"/>
    <property type="match status" value="1"/>
</dbReference>
<gene>
    <name evidence="2" type="ORF">HMPREF3187_00413</name>
</gene>
<proteinExistence type="predicted"/>
<comment type="caution">
    <text evidence="2">The sequence shown here is derived from an EMBL/GenBank/DDBJ whole genome shotgun (WGS) entry which is preliminary data.</text>
</comment>
<evidence type="ECO:0000313" key="2">
    <source>
        <dbReference type="EMBL" id="KXB37697.1"/>
    </source>
</evidence>
<dbReference type="AlphaFoldDB" id="A0A133Y3D7"/>
<evidence type="ECO:0000259" key="1">
    <source>
        <dbReference type="Pfam" id="PF07435"/>
    </source>
</evidence>
<name>A0A133Y3D7_9LACT</name>
<feature type="domain" description="Regulatory protein YycH" evidence="1">
    <location>
        <begin position="11"/>
        <end position="433"/>
    </location>
</feature>